<feature type="signal peptide" evidence="1">
    <location>
        <begin position="1"/>
        <end position="34"/>
    </location>
</feature>
<evidence type="ECO:0000313" key="2">
    <source>
        <dbReference type="EMBL" id="GLI62189.1"/>
    </source>
</evidence>
<dbReference type="EMBL" id="BSDZ01000011">
    <property type="protein sequence ID" value="GLI62189.1"/>
    <property type="molecule type" value="Genomic_DNA"/>
</dbReference>
<evidence type="ECO:0000256" key="1">
    <source>
        <dbReference type="SAM" id="SignalP"/>
    </source>
</evidence>
<comment type="caution">
    <text evidence="2">The sequence shown here is derived from an EMBL/GenBank/DDBJ whole genome shotgun (WGS) entry which is preliminary data.</text>
</comment>
<proteinExistence type="predicted"/>
<organism evidence="2 3">
    <name type="scientific">Volvox africanus</name>
    <dbReference type="NCBI Taxonomy" id="51714"/>
    <lineage>
        <taxon>Eukaryota</taxon>
        <taxon>Viridiplantae</taxon>
        <taxon>Chlorophyta</taxon>
        <taxon>core chlorophytes</taxon>
        <taxon>Chlorophyceae</taxon>
        <taxon>CS clade</taxon>
        <taxon>Chlamydomonadales</taxon>
        <taxon>Volvocaceae</taxon>
        <taxon>Volvox</taxon>
    </lineage>
</organism>
<evidence type="ECO:0000313" key="3">
    <source>
        <dbReference type="Proteomes" id="UP001165090"/>
    </source>
</evidence>
<reference evidence="2 3" key="1">
    <citation type="journal article" date="2023" name="IScience">
        <title>Expanded male sex-determining region conserved during the evolution of homothallism in the green alga Volvox.</title>
        <authorList>
            <person name="Yamamoto K."/>
            <person name="Matsuzaki R."/>
            <person name="Mahakham W."/>
            <person name="Heman W."/>
            <person name="Sekimoto H."/>
            <person name="Kawachi M."/>
            <person name="Minakuchi Y."/>
            <person name="Toyoda A."/>
            <person name="Nozaki H."/>
        </authorList>
    </citation>
    <scope>NUCLEOTIDE SEQUENCE [LARGE SCALE GENOMIC DNA]</scope>
    <source>
        <strain evidence="2 3">NIES-4468</strain>
    </source>
</reference>
<evidence type="ECO:0008006" key="4">
    <source>
        <dbReference type="Google" id="ProtNLM"/>
    </source>
</evidence>
<protein>
    <recommendedName>
        <fullName evidence="4">Plastocyanin-like domain-containing protein</fullName>
    </recommendedName>
</protein>
<dbReference type="Proteomes" id="UP001165090">
    <property type="component" value="Unassembled WGS sequence"/>
</dbReference>
<sequence>MALHVVASKGRQPGARQLLVGVLLLFPLLAAGWGYPEEGSYDRLEIPIRPPSLPLVPRVTLTPRRDAKVVMKPAEISIKLSKSEFLKFTTPRYYVPGVEGTGIQAPALVLDTVCSQFSIELTNKLPFQPFHTCPAGDNLIMNGFQDFQWTNLHTHGLKVDPGATNVLNLCEPGNPKAGLANPDISTQDYYCNSSVTSTQFCKVRGDNIFVMDRPLAKE</sequence>
<name>A0ABQ5RXK9_9CHLO</name>
<gene>
    <name evidence="2" type="ORF">VaNZ11_004755</name>
</gene>
<feature type="chain" id="PRO_5045709862" description="Plastocyanin-like domain-containing protein" evidence="1">
    <location>
        <begin position="35"/>
        <end position="218"/>
    </location>
</feature>
<keyword evidence="3" id="KW-1185">Reference proteome</keyword>
<feature type="non-terminal residue" evidence="2">
    <location>
        <position position="218"/>
    </location>
</feature>
<keyword evidence="1" id="KW-0732">Signal</keyword>
<accession>A0ABQ5RXK9</accession>